<dbReference type="EMBL" id="CM000764">
    <property type="protein sequence ID" value="EES09267.1"/>
    <property type="molecule type" value="Genomic_DNA"/>
</dbReference>
<name>C5Y4N5_SORBI</name>
<dbReference type="GO" id="GO:0016747">
    <property type="term" value="F:acyltransferase activity, transferring groups other than amino-acyl groups"/>
    <property type="evidence" value="ECO:0007669"/>
    <property type="project" value="UniProtKB-ARBA"/>
</dbReference>
<evidence type="ECO:0000313" key="3">
    <source>
        <dbReference type="EMBL" id="EES09267.1"/>
    </source>
</evidence>
<proteinExistence type="predicted"/>
<evidence type="ECO:0000256" key="1">
    <source>
        <dbReference type="ARBA" id="ARBA00022679"/>
    </source>
</evidence>
<reference evidence="3 4" key="1">
    <citation type="journal article" date="2009" name="Nature">
        <title>The Sorghum bicolor genome and the diversification of grasses.</title>
        <authorList>
            <person name="Paterson A.H."/>
            <person name="Bowers J.E."/>
            <person name="Bruggmann R."/>
            <person name="Dubchak I."/>
            <person name="Grimwood J."/>
            <person name="Gundlach H."/>
            <person name="Haberer G."/>
            <person name="Hellsten U."/>
            <person name="Mitros T."/>
            <person name="Poliakov A."/>
            <person name="Schmutz J."/>
            <person name="Spannagl M."/>
            <person name="Tang H."/>
            <person name="Wang X."/>
            <person name="Wicker T."/>
            <person name="Bharti A.K."/>
            <person name="Chapman J."/>
            <person name="Feltus F.A."/>
            <person name="Gowik U."/>
            <person name="Grigoriev I.V."/>
            <person name="Lyons E."/>
            <person name="Maher C.A."/>
            <person name="Martis M."/>
            <person name="Narechania A."/>
            <person name="Otillar R.P."/>
            <person name="Penning B.W."/>
            <person name="Salamov A.A."/>
            <person name="Wang Y."/>
            <person name="Zhang L."/>
            <person name="Carpita N.C."/>
            <person name="Freeling M."/>
            <person name="Gingle A.R."/>
            <person name="Hash C.T."/>
            <person name="Keller B."/>
            <person name="Klein P."/>
            <person name="Kresovich S."/>
            <person name="McCann M.C."/>
            <person name="Ming R."/>
            <person name="Peterson D.G."/>
            <person name="Mehboob-ur-Rahman"/>
            <person name="Ware D."/>
            <person name="Westhoff P."/>
            <person name="Mayer K.F."/>
            <person name="Messing J."/>
            <person name="Rokhsar D.S."/>
        </authorList>
    </citation>
    <scope>NUCLEOTIDE SEQUENCE [LARGE SCALE GENOMIC DNA]</scope>
    <source>
        <strain evidence="4">cv. BTx623</strain>
    </source>
</reference>
<dbReference type="InterPro" id="IPR051504">
    <property type="entry name" value="Plant_metabolite_acyltrans"/>
</dbReference>
<dbReference type="eggNOG" id="ENOG502SK5N">
    <property type="taxonomic scope" value="Eukaryota"/>
</dbReference>
<dbReference type="OrthoDB" id="683650at2759"/>
<dbReference type="HOGENOM" id="CLU_014546_7_2_1"/>
<dbReference type="KEGG" id="sbi:8058539"/>
<organism evidence="3 4">
    <name type="scientific">Sorghum bicolor</name>
    <name type="common">Sorghum</name>
    <name type="synonym">Sorghum vulgare</name>
    <dbReference type="NCBI Taxonomy" id="4558"/>
    <lineage>
        <taxon>Eukaryota</taxon>
        <taxon>Viridiplantae</taxon>
        <taxon>Streptophyta</taxon>
        <taxon>Embryophyta</taxon>
        <taxon>Tracheophyta</taxon>
        <taxon>Spermatophyta</taxon>
        <taxon>Magnoliopsida</taxon>
        <taxon>Liliopsida</taxon>
        <taxon>Poales</taxon>
        <taxon>Poaceae</taxon>
        <taxon>PACMAD clade</taxon>
        <taxon>Panicoideae</taxon>
        <taxon>Andropogonodae</taxon>
        <taxon>Andropogoneae</taxon>
        <taxon>Sorghinae</taxon>
        <taxon>Sorghum</taxon>
    </lineage>
</organism>
<dbReference type="Gramene" id="EES09267">
    <property type="protein sequence ID" value="EES09267"/>
    <property type="gene ID" value="SORBI_3005G037200"/>
</dbReference>
<evidence type="ECO:0000256" key="2">
    <source>
        <dbReference type="ARBA" id="ARBA00023315"/>
    </source>
</evidence>
<dbReference type="Pfam" id="PF02458">
    <property type="entry name" value="Transferase"/>
    <property type="match status" value="1"/>
</dbReference>
<dbReference type="PANTHER" id="PTHR31625">
    <property type="match status" value="1"/>
</dbReference>
<dbReference type="Gene3D" id="3.30.559.10">
    <property type="entry name" value="Chloramphenicol acetyltransferase-like domain"/>
    <property type="match status" value="2"/>
</dbReference>
<dbReference type="Proteomes" id="UP000000768">
    <property type="component" value="Chromosome 5"/>
</dbReference>
<keyword evidence="1" id="KW-0808">Transferase</keyword>
<sequence>MQPAVRTRRRRTTTVVVPLPSAVRRVPLSPLDTRWVALPPMCHVFFFPAAAAQVPFSDIVSVLRSSLAAVLPAFHPLAGEVAYSPQLGTVSIVYGEDDAGGVAFVESETDLDFARLVADRDDDDDALLQLVPDIAQEELPAPVFAAQVTEFVQGSRGIALGVAFNHVAMDGIGFFRFMEMWGASAMAAAGASSHATEPPLHDRRLVRFDGDEELAGRLLRQVAPDLPRIVPKQPGCTPQHQLLLSRRTFTFSAQALRRLKQRLTATRPEFAGAAPPSTFATLAAHGWVCLALASGFTDAAPVFAVFASDCRAHMSPPVPDAYVGNCVASCVVALSGEELTGADGPAVAFMAIRDAVTAAKQQDPLVDVSSLITKIRAIPPGRRVLVAGSPWFPAYAVDFGFGKPERVERASLHQDGMMAVYAGKETGSVQVSVAIAAEKMQAFERMFAVKSRSNMSRL</sequence>
<keyword evidence="2" id="KW-0012">Acyltransferase</keyword>
<reference evidence="4" key="2">
    <citation type="journal article" date="2018" name="Plant J.">
        <title>The Sorghum bicolor reference genome: improved assembly, gene annotations, a transcriptome atlas, and signatures of genome organization.</title>
        <authorList>
            <person name="McCormick R.F."/>
            <person name="Truong S.K."/>
            <person name="Sreedasyam A."/>
            <person name="Jenkins J."/>
            <person name="Shu S."/>
            <person name="Sims D."/>
            <person name="Kennedy M."/>
            <person name="Amirebrahimi M."/>
            <person name="Weers B.D."/>
            <person name="McKinley B."/>
            <person name="Mattison A."/>
            <person name="Morishige D.T."/>
            <person name="Grimwood J."/>
            <person name="Schmutz J."/>
            <person name="Mullet J.E."/>
        </authorList>
    </citation>
    <scope>NUCLEOTIDE SEQUENCE [LARGE SCALE GENOMIC DNA]</scope>
    <source>
        <strain evidence="4">cv. BTx623</strain>
    </source>
</reference>
<evidence type="ECO:0000313" key="4">
    <source>
        <dbReference type="Proteomes" id="UP000000768"/>
    </source>
</evidence>
<gene>
    <name evidence="3" type="ORF">SORBI_3005G037200</name>
</gene>
<keyword evidence="4" id="KW-1185">Reference proteome</keyword>
<dbReference type="AlphaFoldDB" id="C5Y4N5"/>
<dbReference type="InterPro" id="IPR023213">
    <property type="entry name" value="CAT-like_dom_sf"/>
</dbReference>
<accession>C5Y4N5</accession>
<dbReference type="InParanoid" id="C5Y4N5"/>
<dbReference type="OMA" id="FFRFMEM"/>
<protein>
    <submittedName>
        <fullName evidence="3">Uncharacterized protein</fullName>
    </submittedName>
</protein>